<reference evidence="12 13" key="1">
    <citation type="journal article" date="2013" name="PLoS ONE">
        <title>Poles Apart: Arctic and Antarctic Octadecabacter strains Share High Genome Plasticity and a New Type of Xanthorhodopsin.</title>
        <authorList>
            <person name="Vollmers J."/>
            <person name="Voget S."/>
            <person name="Dietrich S."/>
            <person name="Gollnow K."/>
            <person name="Smits M."/>
            <person name="Meyer K."/>
            <person name="Brinkhoff T."/>
            <person name="Simon M."/>
            <person name="Daniel R."/>
        </authorList>
    </citation>
    <scope>NUCLEOTIDE SEQUENCE [LARGE SCALE GENOMIC DNA]</scope>
    <source>
        <strain evidence="12 13">307</strain>
    </source>
</reference>
<dbReference type="PANTHER" id="PTHR33202">
    <property type="entry name" value="ZINC UPTAKE REGULATION PROTEIN"/>
    <property type="match status" value="1"/>
</dbReference>
<evidence type="ECO:0000256" key="8">
    <source>
        <dbReference type="ARBA" id="ARBA00023015"/>
    </source>
</evidence>
<keyword evidence="7" id="KW-0862">Zinc</keyword>
<protein>
    <recommendedName>
        <fullName evidence="3">Ferric uptake regulation protein</fullName>
    </recommendedName>
</protein>
<dbReference type="GO" id="GO:0000976">
    <property type="term" value="F:transcription cis-regulatory region binding"/>
    <property type="evidence" value="ECO:0007669"/>
    <property type="project" value="TreeGrafter"/>
</dbReference>
<dbReference type="InterPro" id="IPR002481">
    <property type="entry name" value="FUR"/>
</dbReference>
<evidence type="ECO:0000256" key="3">
    <source>
        <dbReference type="ARBA" id="ARBA00020910"/>
    </source>
</evidence>
<dbReference type="GO" id="GO:0003700">
    <property type="term" value="F:DNA-binding transcription factor activity"/>
    <property type="evidence" value="ECO:0007669"/>
    <property type="project" value="InterPro"/>
</dbReference>
<dbReference type="eggNOG" id="COG0735">
    <property type="taxonomic scope" value="Bacteria"/>
</dbReference>
<dbReference type="CDD" id="cd07153">
    <property type="entry name" value="Fur_like"/>
    <property type="match status" value="1"/>
</dbReference>
<dbReference type="SUPFAM" id="SSF46785">
    <property type="entry name" value="Winged helix' DNA-binding domain"/>
    <property type="match status" value="1"/>
</dbReference>
<comment type="similarity">
    <text evidence="2">Belongs to the Fur family.</text>
</comment>
<evidence type="ECO:0000256" key="5">
    <source>
        <dbReference type="ARBA" id="ARBA00022491"/>
    </source>
</evidence>
<evidence type="ECO:0000256" key="7">
    <source>
        <dbReference type="ARBA" id="ARBA00022833"/>
    </source>
</evidence>
<keyword evidence="13" id="KW-1185">Reference proteome</keyword>
<evidence type="ECO:0000256" key="1">
    <source>
        <dbReference type="ARBA" id="ARBA00004496"/>
    </source>
</evidence>
<keyword evidence="10" id="KW-0804">Transcription</keyword>
<sequence length="172" mass="19392">MQISRNCQAQMRTICNYGQRLHYRIIKPQETTMTDQPDRIESMLRDAGIRVTSQRRTVIAALVQSHDHPTAEDVYARAKSVDSSVSFATVYRALATLVDAGIVQRLAVDDGPARFEMAHETEHDHLVDVDNGEVLELASEELATLRSRLAAELGYEILSQRSVSRVRRLKKS</sequence>
<dbReference type="GO" id="GO:0005737">
    <property type="term" value="C:cytoplasm"/>
    <property type="evidence" value="ECO:0007669"/>
    <property type="project" value="UniProtKB-SubCell"/>
</dbReference>
<dbReference type="FunFam" id="1.10.10.10:FF:000007">
    <property type="entry name" value="Ferric uptake regulation protein"/>
    <property type="match status" value="1"/>
</dbReference>
<name>M9R4D0_9RHOB</name>
<dbReference type="AlphaFoldDB" id="M9R4D0"/>
<feature type="binding site" evidence="11">
    <location>
        <position position="124"/>
    </location>
    <ligand>
        <name>Fe cation</name>
        <dbReference type="ChEBI" id="CHEBI:24875"/>
    </ligand>
</feature>
<evidence type="ECO:0000256" key="6">
    <source>
        <dbReference type="ARBA" id="ARBA00022723"/>
    </source>
</evidence>
<comment type="cofactor">
    <cofactor evidence="11">
        <name>Mn(2+)</name>
        <dbReference type="ChEBI" id="CHEBI:29035"/>
    </cofactor>
    <cofactor evidence="11">
        <name>Fe(2+)</name>
        <dbReference type="ChEBI" id="CHEBI:29033"/>
    </cofactor>
    <text evidence="11">Binds 1 Mn(2+) or Fe(2+) ion per subunit.</text>
</comment>
<organism evidence="12 13">
    <name type="scientific">Octadecabacter antarcticus 307</name>
    <dbReference type="NCBI Taxonomy" id="391626"/>
    <lineage>
        <taxon>Bacteria</taxon>
        <taxon>Pseudomonadati</taxon>
        <taxon>Pseudomonadota</taxon>
        <taxon>Alphaproteobacteria</taxon>
        <taxon>Rhodobacterales</taxon>
        <taxon>Roseobacteraceae</taxon>
        <taxon>Octadecabacter</taxon>
    </lineage>
</organism>
<dbReference type="KEGG" id="oat:OAN307_c13930"/>
<keyword evidence="4" id="KW-0963">Cytoplasm</keyword>
<keyword evidence="9" id="KW-0238">DNA-binding</keyword>
<accession>M9R4D0</accession>
<proteinExistence type="inferred from homology"/>
<comment type="subcellular location">
    <subcellularLocation>
        <location evidence="1">Cytoplasm</location>
    </subcellularLocation>
</comment>
<dbReference type="Gene3D" id="1.10.10.10">
    <property type="entry name" value="Winged helix-like DNA-binding domain superfamily/Winged helix DNA-binding domain"/>
    <property type="match status" value="1"/>
</dbReference>
<keyword evidence="5" id="KW-0678">Repressor</keyword>
<dbReference type="HOGENOM" id="CLU_096072_3_2_5"/>
<gene>
    <name evidence="12" type="primary">fur1</name>
    <name evidence="12" type="ORF">OAN307_c13930</name>
</gene>
<evidence type="ECO:0000256" key="11">
    <source>
        <dbReference type="PIRSR" id="PIRSR602481-2"/>
    </source>
</evidence>
<evidence type="ECO:0000313" key="13">
    <source>
        <dbReference type="Proteomes" id="UP000005307"/>
    </source>
</evidence>
<evidence type="ECO:0000256" key="10">
    <source>
        <dbReference type="ARBA" id="ARBA00023163"/>
    </source>
</evidence>
<keyword evidence="11" id="KW-0408">Iron</keyword>
<evidence type="ECO:0000256" key="2">
    <source>
        <dbReference type="ARBA" id="ARBA00007957"/>
    </source>
</evidence>
<dbReference type="InterPro" id="IPR036390">
    <property type="entry name" value="WH_DNA-bd_sf"/>
</dbReference>
<dbReference type="EMBL" id="CP003740">
    <property type="protein sequence ID" value="AGI67072.1"/>
    <property type="molecule type" value="Genomic_DNA"/>
</dbReference>
<evidence type="ECO:0000313" key="12">
    <source>
        <dbReference type="EMBL" id="AGI67072.1"/>
    </source>
</evidence>
<dbReference type="Pfam" id="PF01475">
    <property type="entry name" value="FUR"/>
    <property type="match status" value="1"/>
</dbReference>
<dbReference type="GO" id="GO:0008270">
    <property type="term" value="F:zinc ion binding"/>
    <property type="evidence" value="ECO:0007669"/>
    <property type="project" value="TreeGrafter"/>
</dbReference>
<dbReference type="STRING" id="391626.OAN307_c13930"/>
<dbReference type="Proteomes" id="UP000005307">
    <property type="component" value="Chromosome"/>
</dbReference>
<dbReference type="PANTHER" id="PTHR33202:SF7">
    <property type="entry name" value="FERRIC UPTAKE REGULATION PROTEIN"/>
    <property type="match status" value="1"/>
</dbReference>
<dbReference type="GO" id="GO:0045892">
    <property type="term" value="P:negative regulation of DNA-templated transcription"/>
    <property type="evidence" value="ECO:0007669"/>
    <property type="project" value="TreeGrafter"/>
</dbReference>
<evidence type="ECO:0000256" key="9">
    <source>
        <dbReference type="ARBA" id="ARBA00023125"/>
    </source>
</evidence>
<dbReference type="GO" id="GO:1900376">
    <property type="term" value="P:regulation of secondary metabolite biosynthetic process"/>
    <property type="evidence" value="ECO:0007669"/>
    <property type="project" value="TreeGrafter"/>
</dbReference>
<keyword evidence="8" id="KW-0805">Transcription regulation</keyword>
<evidence type="ECO:0000256" key="4">
    <source>
        <dbReference type="ARBA" id="ARBA00022490"/>
    </source>
</evidence>
<keyword evidence="6 11" id="KW-0479">Metal-binding</keyword>
<dbReference type="InterPro" id="IPR036388">
    <property type="entry name" value="WH-like_DNA-bd_sf"/>
</dbReference>